<dbReference type="Proteomes" id="UP001210538">
    <property type="component" value="Chromosome"/>
</dbReference>
<proteinExistence type="predicted"/>
<dbReference type="EMBL" id="CP116347">
    <property type="protein sequence ID" value="WCE15000.1"/>
    <property type="molecule type" value="Genomic_DNA"/>
</dbReference>
<reference evidence="1 2" key="1">
    <citation type="submission" date="2023-01" db="EMBL/GenBank/DDBJ databases">
        <title>Genome sequence resource and annotation of Enterobacter ludwigii, an economically important pathogen of seedling wilt with strawberry.</title>
        <authorList>
            <person name="Xie Y."/>
        </authorList>
    </citation>
    <scope>NUCLEOTIDE SEQUENCE [LARGE SCALE GENOMIC DNA]</scope>
    <source>
        <strain evidence="1 2">CM-TZ4</strain>
    </source>
</reference>
<evidence type="ECO:0000313" key="1">
    <source>
        <dbReference type="EMBL" id="WCE15000.1"/>
    </source>
</evidence>
<gene>
    <name evidence="1" type="ORF">PHA72_09075</name>
</gene>
<name>A0AAX3LFC3_9ENTR</name>
<dbReference type="RefSeq" id="WP_063925153.1">
    <property type="nucleotide sequence ID" value="NZ_CP116347.1"/>
</dbReference>
<keyword evidence="2" id="KW-1185">Reference proteome</keyword>
<dbReference type="AlphaFoldDB" id="A0AAX3LFC3"/>
<sequence>MDIDLITMSISALALAISVYAAVPVPEQKSKQIKRTHPDQLPPEVRKLIENVDELERRVKLL</sequence>
<accession>A0AAX3LFC3</accession>
<evidence type="ECO:0000313" key="2">
    <source>
        <dbReference type="Proteomes" id="UP001210538"/>
    </source>
</evidence>
<organism evidence="1 2">
    <name type="scientific">Enterobacter ludwigii</name>
    <dbReference type="NCBI Taxonomy" id="299767"/>
    <lineage>
        <taxon>Bacteria</taxon>
        <taxon>Pseudomonadati</taxon>
        <taxon>Pseudomonadota</taxon>
        <taxon>Gammaproteobacteria</taxon>
        <taxon>Enterobacterales</taxon>
        <taxon>Enterobacteriaceae</taxon>
        <taxon>Enterobacter</taxon>
        <taxon>Enterobacter cloacae complex</taxon>
    </lineage>
</organism>
<protein>
    <submittedName>
        <fullName evidence="1">Uncharacterized protein</fullName>
    </submittedName>
</protein>